<dbReference type="AlphaFoldDB" id="A0A517SY06"/>
<dbReference type="Proteomes" id="UP000315003">
    <property type="component" value="Chromosome"/>
</dbReference>
<name>A0A517SY06_9BACT</name>
<evidence type="ECO:0000313" key="2">
    <source>
        <dbReference type="Proteomes" id="UP000315003"/>
    </source>
</evidence>
<reference evidence="1 2" key="1">
    <citation type="submission" date="2019-02" db="EMBL/GenBank/DDBJ databases">
        <title>Deep-cultivation of Planctomycetes and their phenomic and genomic characterization uncovers novel biology.</title>
        <authorList>
            <person name="Wiegand S."/>
            <person name="Jogler M."/>
            <person name="Boedeker C."/>
            <person name="Pinto D."/>
            <person name="Vollmers J."/>
            <person name="Rivas-Marin E."/>
            <person name="Kohn T."/>
            <person name="Peeters S.H."/>
            <person name="Heuer A."/>
            <person name="Rast P."/>
            <person name="Oberbeckmann S."/>
            <person name="Bunk B."/>
            <person name="Jeske O."/>
            <person name="Meyerdierks A."/>
            <person name="Storesund J.E."/>
            <person name="Kallscheuer N."/>
            <person name="Luecker S."/>
            <person name="Lage O.M."/>
            <person name="Pohl T."/>
            <person name="Merkel B.J."/>
            <person name="Hornburger P."/>
            <person name="Mueller R.-W."/>
            <person name="Bruemmer F."/>
            <person name="Labrenz M."/>
            <person name="Spormann A.M."/>
            <person name="Op den Camp H."/>
            <person name="Overmann J."/>
            <person name="Amann R."/>
            <person name="Jetten M.S.M."/>
            <person name="Mascher T."/>
            <person name="Medema M.H."/>
            <person name="Devos D.P."/>
            <person name="Kaster A.-K."/>
            <person name="Ovreas L."/>
            <person name="Rohde M."/>
            <person name="Galperin M.Y."/>
            <person name="Jogler C."/>
        </authorList>
    </citation>
    <scope>NUCLEOTIDE SEQUENCE [LARGE SCALE GENOMIC DNA]</scope>
    <source>
        <strain evidence="1 2">SV_7m_r</strain>
    </source>
</reference>
<evidence type="ECO:0000313" key="1">
    <source>
        <dbReference type="EMBL" id="QDT61029.1"/>
    </source>
</evidence>
<accession>A0A517SY06</accession>
<proteinExistence type="predicted"/>
<dbReference type="EMBL" id="CP036272">
    <property type="protein sequence ID" value="QDT61029.1"/>
    <property type="molecule type" value="Genomic_DNA"/>
</dbReference>
<protein>
    <submittedName>
        <fullName evidence="1">Uncharacterized protein</fullName>
    </submittedName>
</protein>
<sequence>MLASVTGVPPRSGCWGKIFQRSCPNPPILPQNHVASDSPDQCLTASDLPQATAGCACRAAIPFAILQRAVRSVPPSSGDRLRSHSSENQWPSRRSRRFAVLWGPATPSSCDPIEPYQFPRPEGAASDRSSVLATSNRVRSAAGMRRFFFAGWPVDCPLPIAPLAEHSPRFLG</sequence>
<gene>
    <name evidence="1" type="ORF">SV7mr_35590</name>
</gene>
<keyword evidence="2" id="KW-1185">Reference proteome</keyword>
<organism evidence="1 2">
    <name type="scientific">Stieleria bergensis</name>
    <dbReference type="NCBI Taxonomy" id="2528025"/>
    <lineage>
        <taxon>Bacteria</taxon>
        <taxon>Pseudomonadati</taxon>
        <taxon>Planctomycetota</taxon>
        <taxon>Planctomycetia</taxon>
        <taxon>Pirellulales</taxon>
        <taxon>Pirellulaceae</taxon>
        <taxon>Stieleria</taxon>
    </lineage>
</organism>